<feature type="compositionally biased region" description="Basic and acidic residues" evidence="6">
    <location>
        <begin position="20"/>
        <end position="31"/>
    </location>
</feature>
<dbReference type="PROSITE" id="PS50071">
    <property type="entry name" value="HOMEOBOX_2"/>
    <property type="match status" value="1"/>
</dbReference>
<dbReference type="Pfam" id="PF00046">
    <property type="entry name" value="Homeodomain"/>
    <property type="match status" value="1"/>
</dbReference>
<name>A0A1I8JRC9_9PLAT</name>
<dbReference type="CDD" id="cd00086">
    <property type="entry name" value="homeodomain"/>
    <property type="match status" value="1"/>
</dbReference>
<dbReference type="InterPro" id="IPR020479">
    <property type="entry name" value="HD_metazoa"/>
</dbReference>
<dbReference type="GO" id="GO:0005634">
    <property type="term" value="C:nucleus"/>
    <property type="evidence" value="ECO:0007669"/>
    <property type="project" value="UniProtKB-SubCell"/>
</dbReference>
<sequence>RASQNRAGSQGSAEAARSAKRSETKHGENARGRPPPAWLTRVQLEVDNPSERLFRISSTYRLRFCSTERRQRGPADHRLRVRVAVDVRHYVQERNSVPAFLATVTLNYFGSSTTLVSSSVMGATTITTSAADTDQPEDRNSKRMRTAFTSEQLLPLEREFAANMYLSRLRRIEIARYLRLSEKQVKIWFQNRRVRYKKETAASAGGGAGGTASSAGFEPETSCRCCLKASTTTTTATAAASETVELDVKKVEMDENFEDNV</sequence>
<dbReference type="InterPro" id="IPR009057">
    <property type="entry name" value="Homeodomain-like_sf"/>
</dbReference>
<dbReference type="GO" id="GO:0000981">
    <property type="term" value="F:DNA-binding transcription factor activity, RNA polymerase II-specific"/>
    <property type="evidence" value="ECO:0007669"/>
    <property type="project" value="InterPro"/>
</dbReference>
<reference evidence="9" key="1">
    <citation type="submission" date="2016-11" db="UniProtKB">
        <authorList>
            <consortium name="WormBaseParasite"/>
        </authorList>
    </citation>
    <scope>IDENTIFICATION</scope>
</reference>
<evidence type="ECO:0000256" key="4">
    <source>
        <dbReference type="PROSITE-ProRule" id="PRU00108"/>
    </source>
</evidence>
<organism evidence="8 9">
    <name type="scientific">Macrostomum lignano</name>
    <dbReference type="NCBI Taxonomy" id="282301"/>
    <lineage>
        <taxon>Eukaryota</taxon>
        <taxon>Metazoa</taxon>
        <taxon>Spiralia</taxon>
        <taxon>Lophotrochozoa</taxon>
        <taxon>Platyhelminthes</taxon>
        <taxon>Rhabditophora</taxon>
        <taxon>Macrostomorpha</taxon>
        <taxon>Macrostomida</taxon>
        <taxon>Macrostomidae</taxon>
        <taxon>Macrostomum</taxon>
    </lineage>
</organism>
<evidence type="ECO:0000256" key="1">
    <source>
        <dbReference type="ARBA" id="ARBA00023125"/>
    </source>
</evidence>
<feature type="region of interest" description="Disordered" evidence="6">
    <location>
        <begin position="1"/>
        <end position="36"/>
    </location>
</feature>
<dbReference type="Gene3D" id="1.10.10.60">
    <property type="entry name" value="Homeodomain-like"/>
    <property type="match status" value="1"/>
</dbReference>
<dbReference type="GO" id="GO:0000978">
    <property type="term" value="F:RNA polymerase II cis-regulatory region sequence-specific DNA binding"/>
    <property type="evidence" value="ECO:0007669"/>
    <property type="project" value="TreeGrafter"/>
</dbReference>
<evidence type="ECO:0000259" key="7">
    <source>
        <dbReference type="PROSITE" id="PS50071"/>
    </source>
</evidence>
<evidence type="ECO:0000256" key="2">
    <source>
        <dbReference type="ARBA" id="ARBA00023155"/>
    </source>
</evidence>
<dbReference type="InterPro" id="IPR001356">
    <property type="entry name" value="HD"/>
</dbReference>
<feature type="compositionally biased region" description="Polar residues" evidence="6">
    <location>
        <begin position="1"/>
        <end position="11"/>
    </location>
</feature>
<evidence type="ECO:0000256" key="6">
    <source>
        <dbReference type="SAM" id="MobiDB-lite"/>
    </source>
</evidence>
<dbReference type="SMART" id="SM00389">
    <property type="entry name" value="HOX"/>
    <property type="match status" value="1"/>
</dbReference>
<evidence type="ECO:0000256" key="5">
    <source>
        <dbReference type="RuleBase" id="RU000682"/>
    </source>
</evidence>
<protein>
    <submittedName>
        <fullName evidence="9">Homeobox domain-containing protein</fullName>
    </submittedName>
</protein>
<accession>A0A1I8JRC9</accession>
<dbReference type="Proteomes" id="UP000095280">
    <property type="component" value="Unplaced"/>
</dbReference>
<dbReference type="PRINTS" id="PR00024">
    <property type="entry name" value="HOMEOBOX"/>
</dbReference>
<feature type="DNA-binding region" description="Homeobox" evidence="4">
    <location>
        <begin position="141"/>
        <end position="200"/>
    </location>
</feature>
<dbReference type="WBParaSite" id="snap_masked-unitig_39967-processed-gene-0.0-mRNA-1">
    <property type="protein sequence ID" value="snap_masked-unitig_39967-processed-gene-0.0-mRNA-1"/>
    <property type="gene ID" value="snap_masked-unitig_39967-processed-gene-0.0"/>
</dbReference>
<dbReference type="PANTHER" id="PTHR45664:SF20">
    <property type="entry name" value="AGAP001560-PA"/>
    <property type="match status" value="1"/>
</dbReference>
<dbReference type="PROSITE" id="PS00027">
    <property type="entry name" value="HOMEOBOX_1"/>
    <property type="match status" value="1"/>
</dbReference>
<evidence type="ECO:0000256" key="3">
    <source>
        <dbReference type="ARBA" id="ARBA00023242"/>
    </source>
</evidence>
<comment type="subcellular location">
    <subcellularLocation>
        <location evidence="4 5">Nucleus</location>
    </subcellularLocation>
</comment>
<dbReference type="PANTHER" id="PTHR45664">
    <property type="entry name" value="PROTEIN ZERKNUELLT 1-RELATED"/>
    <property type="match status" value="1"/>
</dbReference>
<dbReference type="AlphaFoldDB" id="A0A1I8JRC9"/>
<proteinExistence type="predicted"/>
<evidence type="ECO:0000313" key="9">
    <source>
        <dbReference type="WBParaSite" id="snap_masked-unitig_39967-processed-gene-0.0-mRNA-1"/>
    </source>
</evidence>
<feature type="domain" description="Homeobox" evidence="7">
    <location>
        <begin position="139"/>
        <end position="199"/>
    </location>
</feature>
<evidence type="ECO:0000313" key="8">
    <source>
        <dbReference type="Proteomes" id="UP000095280"/>
    </source>
</evidence>
<keyword evidence="2 4" id="KW-0371">Homeobox</keyword>
<dbReference type="SUPFAM" id="SSF46689">
    <property type="entry name" value="Homeodomain-like"/>
    <property type="match status" value="1"/>
</dbReference>
<keyword evidence="3 4" id="KW-0539">Nucleus</keyword>
<dbReference type="Gene3D" id="3.30.457.60">
    <property type="match status" value="1"/>
</dbReference>
<keyword evidence="1 4" id="KW-0238">DNA-binding</keyword>
<keyword evidence="8" id="KW-1185">Reference proteome</keyword>
<dbReference type="InterPro" id="IPR017970">
    <property type="entry name" value="Homeobox_CS"/>
</dbReference>